<dbReference type="InterPro" id="IPR009057">
    <property type="entry name" value="Homeodomain-like_sf"/>
</dbReference>
<protein>
    <submittedName>
        <fullName evidence="4">AcrR family transcriptional regulator</fullName>
    </submittedName>
</protein>
<dbReference type="Proteomes" id="UP001183619">
    <property type="component" value="Unassembled WGS sequence"/>
</dbReference>
<name>A0ABU2B9C2_9CORY</name>
<dbReference type="Pfam" id="PF00440">
    <property type="entry name" value="TetR_N"/>
    <property type="match status" value="1"/>
</dbReference>
<reference evidence="4 5" key="1">
    <citation type="submission" date="2023-07" db="EMBL/GenBank/DDBJ databases">
        <title>Sequencing the genomes of 1000 actinobacteria strains.</title>
        <authorList>
            <person name="Klenk H.-P."/>
        </authorList>
    </citation>
    <scope>NUCLEOTIDE SEQUENCE [LARGE SCALE GENOMIC DNA]</scope>
    <source>
        <strain evidence="4 5">DSM 44508</strain>
    </source>
</reference>
<dbReference type="SUPFAM" id="SSF46689">
    <property type="entry name" value="Homeodomain-like"/>
    <property type="match status" value="1"/>
</dbReference>
<dbReference type="RefSeq" id="WP_277104774.1">
    <property type="nucleotide sequence ID" value="NZ_BAAAJS010000047.1"/>
</dbReference>
<dbReference type="InterPro" id="IPR036271">
    <property type="entry name" value="Tet_transcr_reg_TetR-rel_C_sf"/>
</dbReference>
<evidence type="ECO:0000313" key="5">
    <source>
        <dbReference type="Proteomes" id="UP001183619"/>
    </source>
</evidence>
<evidence type="ECO:0000259" key="3">
    <source>
        <dbReference type="PROSITE" id="PS50977"/>
    </source>
</evidence>
<gene>
    <name evidence="4" type="ORF">J2S37_001519</name>
</gene>
<dbReference type="PROSITE" id="PS50977">
    <property type="entry name" value="HTH_TETR_2"/>
    <property type="match status" value="1"/>
</dbReference>
<sequence length="207" mass="23196">MAKLNRDLIVETALALVDDAGIEKLSFRQLAGALDCSAMLVYRYFDSKQMLLEAVADRAWMRIEFDRGARFASWQVALRECLLYVRQILLANPNVVVLLGTQSAFGPGGFGVIENFLSILTRHGFVLDCRGFDLVNGLFQSLIGHVLAEHDQNRDSSDYQSLALGDYPHIMQVLQEWSYDGQRQLIALIEAAVKGYENARGHGDEKQ</sequence>
<keyword evidence="1 2" id="KW-0238">DNA-binding</keyword>
<feature type="DNA-binding region" description="H-T-H motif" evidence="2">
    <location>
        <begin position="26"/>
        <end position="45"/>
    </location>
</feature>
<dbReference type="Gene3D" id="1.10.357.10">
    <property type="entry name" value="Tetracycline Repressor, domain 2"/>
    <property type="match status" value="1"/>
</dbReference>
<keyword evidence="5" id="KW-1185">Reference proteome</keyword>
<comment type="caution">
    <text evidence="4">The sequence shown here is derived from an EMBL/GenBank/DDBJ whole genome shotgun (WGS) entry which is preliminary data.</text>
</comment>
<feature type="domain" description="HTH tetR-type" evidence="3">
    <location>
        <begin position="3"/>
        <end position="63"/>
    </location>
</feature>
<dbReference type="EMBL" id="JAVDYF010000001">
    <property type="protein sequence ID" value="MDR7354981.1"/>
    <property type="molecule type" value="Genomic_DNA"/>
</dbReference>
<evidence type="ECO:0000313" key="4">
    <source>
        <dbReference type="EMBL" id="MDR7354981.1"/>
    </source>
</evidence>
<dbReference type="InterPro" id="IPR001647">
    <property type="entry name" value="HTH_TetR"/>
</dbReference>
<dbReference type="SUPFAM" id="SSF48498">
    <property type="entry name" value="Tetracyclin repressor-like, C-terminal domain"/>
    <property type="match status" value="1"/>
</dbReference>
<evidence type="ECO:0000256" key="1">
    <source>
        <dbReference type="ARBA" id="ARBA00023125"/>
    </source>
</evidence>
<proteinExistence type="predicted"/>
<accession>A0ABU2B9C2</accession>
<evidence type="ECO:0000256" key="2">
    <source>
        <dbReference type="PROSITE-ProRule" id="PRU00335"/>
    </source>
</evidence>
<organism evidence="4 5">
    <name type="scientific">Corynebacterium felinum</name>
    <dbReference type="NCBI Taxonomy" id="131318"/>
    <lineage>
        <taxon>Bacteria</taxon>
        <taxon>Bacillati</taxon>
        <taxon>Actinomycetota</taxon>
        <taxon>Actinomycetes</taxon>
        <taxon>Mycobacteriales</taxon>
        <taxon>Corynebacteriaceae</taxon>
        <taxon>Corynebacterium</taxon>
    </lineage>
</organism>